<reference evidence="5" key="1">
    <citation type="journal article" date="2019" name="Int. J. Syst. Evol. Microbiol.">
        <title>The Global Catalogue of Microorganisms (GCM) 10K type strain sequencing project: providing services to taxonomists for standard genome sequencing and annotation.</title>
        <authorList>
            <consortium name="The Broad Institute Genomics Platform"/>
            <consortium name="The Broad Institute Genome Sequencing Center for Infectious Disease"/>
            <person name="Wu L."/>
            <person name="Ma J."/>
        </authorList>
    </citation>
    <scope>NUCLEOTIDE SEQUENCE [LARGE SCALE GENOMIC DNA]</scope>
    <source>
        <strain evidence="5">NBRC 111980</strain>
    </source>
</reference>
<keyword evidence="5" id="KW-1185">Reference proteome</keyword>
<dbReference type="CDD" id="cd04301">
    <property type="entry name" value="NAT_SF"/>
    <property type="match status" value="1"/>
</dbReference>
<protein>
    <submittedName>
        <fullName evidence="4">N-acetyltransferase</fullName>
    </submittedName>
</protein>
<dbReference type="PANTHER" id="PTHR43877">
    <property type="entry name" value="AMINOALKYLPHOSPHONATE N-ACETYLTRANSFERASE-RELATED-RELATED"/>
    <property type="match status" value="1"/>
</dbReference>
<gene>
    <name evidence="4" type="primary">yedL</name>
    <name evidence="4" type="ORF">GCM10007901_19170</name>
</gene>
<dbReference type="SUPFAM" id="SSF55729">
    <property type="entry name" value="Acyl-CoA N-acyltransferases (Nat)"/>
    <property type="match status" value="1"/>
</dbReference>
<dbReference type="InterPro" id="IPR050832">
    <property type="entry name" value="Bact_Acetyltransf"/>
</dbReference>
<evidence type="ECO:0000313" key="4">
    <source>
        <dbReference type="EMBL" id="GLQ92966.1"/>
    </source>
</evidence>
<name>A0ABQ5XMN0_9GAMM</name>
<organism evidence="4 5">
    <name type="scientific">Dyella acidisoli</name>
    <dbReference type="NCBI Taxonomy" id="1867834"/>
    <lineage>
        <taxon>Bacteria</taxon>
        <taxon>Pseudomonadati</taxon>
        <taxon>Pseudomonadota</taxon>
        <taxon>Gammaproteobacteria</taxon>
        <taxon>Lysobacterales</taxon>
        <taxon>Rhodanobacteraceae</taxon>
        <taxon>Dyella</taxon>
    </lineage>
</organism>
<keyword evidence="1" id="KW-0808">Transferase</keyword>
<dbReference type="PROSITE" id="PS51186">
    <property type="entry name" value="GNAT"/>
    <property type="match status" value="1"/>
</dbReference>
<accession>A0ABQ5XMN0</accession>
<dbReference type="InterPro" id="IPR016181">
    <property type="entry name" value="Acyl_CoA_acyltransferase"/>
</dbReference>
<comment type="caution">
    <text evidence="4">The sequence shown here is derived from an EMBL/GenBank/DDBJ whole genome shotgun (WGS) entry which is preliminary data.</text>
</comment>
<sequence length="151" mass="16589">MDIRVDDLSSTATHSLLHLHLAGMHSNSPPGHVFALDLSGLKSADVTVWSVWNGDDICGIGALKQLDANSGEIKSMRTHPNYLRRGVAAALLEHIIEEAQARGFHRLSLETGSGPAFEPALALYRRHGFINGEAFSDYQKSDFNQFLHLKL</sequence>
<dbReference type="PANTHER" id="PTHR43877:SF5">
    <property type="entry name" value="BLL8307 PROTEIN"/>
    <property type="match status" value="1"/>
</dbReference>
<keyword evidence="2" id="KW-0012">Acyltransferase</keyword>
<dbReference type="Proteomes" id="UP001156670">
    <property type="component" value="Unassembled WGS sequence"/>
</dbReference>
<dbReference type="InterPro" id="IPR000182">
    <property type="entry name" value="GNAT_dom"/>
</dbReference>
<dbReference type="Gene3D" id="3.40.630.30">
    <property type="match status" value="1"/>
</dbReference>
<evidence type="ECO:0000256" key="2">
    <source>
        <dbReference type="ARBA" id="ARBA00023315"/>
    </source>
</evidence>
<dbReference type="EMBL" id="BSOB01000017">
    <property type="protein sequence ID" value="GLQ92966.1"/>
    <property type="molecule type" value="Genomic_DNA"/>
</dbReference>
<feature type="domain" description="N-acetyltransferase" evidence="3">
    <location>
        <begin position="3"/>
        <end position="151"/>
    </location>
</feature>
<proteinExistence type="predicted"/>
<dbReference type="RefSeq" id="WP_284320697.1">
    <property type="nucleotide sequence ID" value="NZ_BSOB01000017.1"/>
</dbReference>
<evidence type="ECO:0000259" key="3">
    <source>
        <dbReference type="PROSITE" id="PS51186"/>
    </source>
</evidence>
<dbReference type="Pfam" id="PF00583">
    <property type="entry name" value="Acetyltransf_1"/>
    <property type="match status" value="1"/>
</dbReference>
<evidence type="ECO:0000256" key="1">
    <source>
        <dbReference type="ARBA" id="ARBA00022679"/>
    </source>
</evidence>
<evidence type="ECO:0000313" key="5">
    <source>
        <dbReference type="Proteomes" id="UP001156670"/>
    </source>
</evidence>